<feature type="binding site" evidence="8">
    <location>
        <begin position="189"/>
        <end position="196"/>
    </location>
    <ligand>
        <name>GTP</name>
        <dbReference type="ChEBI" id="CHEBI:37565"/>
        <label>2</label>
    </ligand>
</feature>
<dbReference type="NCBIfam" id="TIGR03594">
    <property type="entry name" value="GTPase_EngA"/>
    <property type="match status" value="1"/>
</dbReference>
<dbReference type="InterPro" id="IPR015946">
    <property type="entry name" value="KH_dom-like_a/b"/>
</dbReference>
<feature type="binding site" evidence="8">
    <location>
        <begin position="9"/>
        <end position="16"/>
    </location>
    <ligand>
        <name>GTP</name>
        <dbReference type="ChEBI" id="CHEBI:37565"/>
        <label>1</label>
    </ligand>
</feature>
<feature type="binding site" evidence="8">
    <location>
        <begin position="236"/>
        <end position="240"/>
    </location>
    <ligand>
        <name>GTP</name>
        <dbReference type="ChEBI" id="CHEBI:37565"/>
        <label>2</label>
    </ligand>
</feature>
<dbReference type="NCBIfam" id="TIGR00231">
    <property type="entry name" value="small_GTP"/>
    <property type="match status" value="2"/>
</dbReference>
<dbReference type="GO" id="GO:0043022">
    <property type="term" value="F:ribosome binding"/>
    <property type="evidence" value="ECO:0007669"/>
    <property type="project" value="TreeGrafter"/>
</dbReference>
<dbReference type="GO" id="GO:0005525">
    <property type="term" value="F:GTP binding"/>
    <property type="evidence" value="ECO:0007669"/>
    <property type="project" value="UniProtKB-UniRule"/>
</dbReference>
<evidence type="ECO:0000256" key="3">
    <source>
        <dbReference type="ARBA" id="ARBA00022517"/>
    </source>
</evidence>
<dbReference type="InterPro" id="IPR005225">
    <property type="entry name" value="Small_GTP-bd"/>
</dbReference>
<dbReference type="Proteomes" id="UP000198324">
    <property type="component" value="Unassembled WGS sequence"/>
</dbReference>
<dbReference type="PRINTS" id="PR00326">
    <property type="entry name" value="GTP1OBG"/>
</dbReference>
<dbReference type="Gene3D" id="3.40.50.300">
    <property type="entry name" value="P-loop containing nucleotide triphosphate hydrolases"/>
    <property type="match status" value="2"/>
</dbReference>
<comment type="function">
    <text evidence="8 10">GTPase that plays an essential role in the late steps of ribosome biogenesis.</text>
</comment>
<dbReference type="InterPro" id="IPR006073">
    <property type="entry name" value="GTP-bd"/>
</dbReference>
<dbReference type="HAMAP" id="MF_00195">
    <property type="entry name" value="GTPase_Der"/>
    <property type="match status" value="1"/>
</dbReference>
<gene>
    <name evidence="8" type="primary">der</name>
    <name evidence="13" type="ORF">SAMN04488503_0550</name>
</gene>
<keyword evidence="4 10" id="KW-0677">Repeat</keyword>
<evidence type="ECO:0000256" key="4">
    <source>
        <dbReference type="ARBA" id="ARBA00022737"/>
    </source>
</evidence>
<dbReference type="CDD" id="cd01894">
    <property type="entry name" value="EngA1"/>
    <property type="match status" value="1"/>
</dbReference>
<dbReference type="PROSITE" id="PS51712">
    <property type="entry name" value="G_ENGA"/>
    <property type="match status" value="2"/>
</dbReference>
<comment type="similarity">
    <text evidence="1 8 9 10">Belongs to the TRAFAC class TrmE-Era-EngA-EngB-Septin-like GTPase superfamily. EngA (Der) GTPase family.</text>
</comment>
<evidence type="ECO:0000256" key="9">
    <source>
        <dbReference type="PROSITE-ProRule" id="PRU01049"/>
    </source>
</evidence>
<dbReference type="OrthoDB" id="9805918at2"/>
<dbReference type="InterPro" id="IPR027417">
    <property type="entry name" value="P-loop_NTPase"/>
</dbReference>
<evidence type="ECO:0000259" key="12">
    <source>
        <dbReference type="PROSITE" id="PS51712"/>
    </source>
</evidence>
<feature type="compositionally biased region" description="Low complexity" evidence="11">
    <location>
        <begin position="483"/>
        <end position="500"/>
    </location>
</feature>
<evidence type="ECO:0000313" key="14">
    <source>
        <dbReference type="Proteomes" id="UP000198324"/>
    </source>
</evidence>
<dbReference type="Pfam" id="PF14714">
    <property type="entry name" value="KH_dom-like"/>
    <property type="match status" value="1"/>
</dbReference>
<keyword evidence="6 8" id="KW-0342">GTP-binding</keyword>
<evidence type="ECO:0000313" key="13">
    <source>
        <dbReference type="EMBL" id="SNR64177.1"/>
    </source>
</evidence>
<protein>
    <recommendedName>
        <fullName evidence="2 8">GTPase Der</fullName>
    </recommendedName>
    <alternativeName>
        <fullName evidence="7 8">GTP-binding protein EngA</fullName>
    </alternativeName>
</protein>
<dbReference type="InterPro" id="IPR032859">
    <property type="entry name" value="KH_dom-like"/>
</dbReference>
<feature type="binding site" evidence="8">
    <location>
        <begin position="56"/>
        <end position="60"/>
    </location>
    <ligand>
        <name>GTP</name>
        <dbReference type="ChEBI" id="CHEBI:37565"/>
        <label>1</label>
    </ligand>
</feature>
<dbReference type="AlphaFoldDB" id="A0A238XZ64"/>
<evidence type="ECO:0000256" key="10">
    <source>
        <dbReference type="RuleBase" id="RU004481"/>
    </source>
</evidence>
<evidence type="ECO:0000256" key="6">
    <source>
        <dbReference type="ARBA" id="ARBA00023134"/>
    </source>
</evidence>
<dbReference type="Gene3D" id="3.30.300.20">
    <property type="match status" value="1"/>
</dbReference>
<dbReference type="PANTHER" id="PTHR43834:SF6">
    <property type="entry name" value="GTPASE DER"/>
    <property type="match status" value="1"/>
</dbReference>
<evidence type="ECO:0000256" key="5">
    <source>
        <dbReference type="ARBA" id="ARBA00022741"/>
    </source>
</evidence>
<keyword evidence="5 8" id="KW-0547">Nucleotide-binding</keyword>
<sequence length="506" mass="55016">MLPIIALLGRPNVGKSSLFNRLVRQNKAITHDLPGVTRDRIYGEATEDEVRFAVIDTGGMLPDAAEHDGGGMDRSVFQQAVEALDEADVALFVVDGRDGMTGLDQAVSEKIRASGKPVLLVVNKVDGPEQEAKALADFHALGFEIAPVSAAHGYGLSDLRLRVAELARPFVQPAPADGPELGLKLCMLGRPNAGKSSLVNALVGEARQIVSDIAGTTRDSVDIGFEKDGRRYTFVDTAGVRRRAVITDHLEKLSVFRALSSSKRADVTILVLDAVQGLSHQDKRLIAYLAEQRTPFMVAVNKVDLVHKTRMDELRAAYEEALRICAHVPVLYVSALTGAGTGKILSLAEEIRRECVIRIGTGQLNRAMAEAITKHQPPVIKRRRAKFYYLTQADEDPPMFVFFVNDSELVTSAYGKYLEGQLRKLLGIRKAPLAAVFRSSHEKKEAERPLTNRAPRLGKDRRDMAAAKEDKPHQSAKPKPARTSGKARAGSKAAAGAKTAAARRKG</sequence>
<organism evidence="13 14">
    <name type="scientific">Humidesulfovibrio mexicanus</name>
    <dbReference type="NCBI Taxonomy" id="147047"/>
    <lineage>
        <taxon>Bacteria</taxon>
        <taxon>Pseudomonadati</taxon>
        <taxon>Thermodesulfobacteriota</taxon>
        <taxon>Desulfovibrionia</taxon>
        <taxon>Desulfovibrionales</taxon>
        <taxon>Desulfovibrionaceae</taxon>
        <taxon>Humidesulfovibrio</taxon>
    </lineage>
</organism>
<feature type="compositionally biased region" description="Basic and acidic residues" evidence="11">
    <location>
        <begin position="457"/>
        <end position="473"/>
    </location>
</feature>
<evidence type="ECO:0000256" key="1">
    <source>
        <dbReference type="ARBA" id="ARBA00008279"/>
    </source>
</evidence>
<comment type="subunit">
    <text evidence="8">Associates with the 50S ribosomal subunit.</text>
</comment>
<feature type="domain" description="EngA-type G" evidence="12">
    <location>
        <begin position="183"/>
        <end position="356"/>
    </location>
</feature>
<feature type="compositionally biased region" description="Basic and acidic residues" evidence="11">
    <location>
        <begin position="439"/>
        <end position="450"/>
    </location>
</feature>
<proteinExistence type="inferred from homology"/>
<dbReference type="SUPFAM" id="SSF52540">
    <property type="entry name" value="P-loop containing nucleoside triphosphate hydrolases"/>
    <property type="match status" value="2"/>
</dbReference>
<dbReference type="CDD" id="cd01895">
    <property type="entry name" value="EngA2"/>
    <property type="match status" value="1"/>
</dbReference>
<dbReference type="RefSeq" id="WP_089271454.1">
    <property type="nucleotide sequence ID" value="NZ_FZOC01000001.1"/>
</dbReference>
<evidence type="ECO:0000256" key="7">
    <source>
        <dbReference type="ARBA" id="ARBA00032345"/>
    </source>
</evidence>
<name>A0A238XZ64_9BACT</name>
<evidence type="ECO:0000256" key="8">
    <source>
        <dbReference type="HAMAP-Rule" id="MF_00195"/>
    </source>
</evidence>
<dbReference type="EMBL" id="FZOC01000001">
    <property type="protein sequence ID" value="SNR64177.1"/>
    <property type="molecule type" value="Genomic_DNA"/>
</dbReference>
<feature type="binding site" evidence="8">
    <location>
        <begin position="301"/>
        <end position="304"/>
    </location>
    <ligand>
        <name>GTP</name>
        <dbReference type="ChEBI" id="CHEBI:37565"/>
        <label>2</label>
    </ligand>
</feature>
<accession>A0A238XZ64</accession>
<dbReference type="PANTHER" id="PTHR43834">
    <property type="entry name" value="GTPASE DER"/>
    <property type="match status" value="1"/>
</dbReference>
<dbReference type="Pfam" id="PF01926">
    <property type="entry name" value="MMR_HSR1"/>
    <property type="match status" value="2"/>
</dbReference>
<feature type="binding site" evidence="8">
    <location>
        <begin position="123"/>
        <end position="126"/>
    </location>
    <ligand>
        <name>GTP</name>
        <dbReference type="ChEBI" id="CHEBI:37565"/>
        <label>1</label>
    </ligand>
</feature>
<evidence type="ECO:0000256" key="11">
    <source>
        <dbReference type="SAM" id="MobiDB-lite"/>
    </source>
</evidence>
<reference evidence="13 14" key="1">
    <citation type="submission" date="2017-06" db="EMBL/GenBank/DDBJ databases">
        <authorList>
            <person name="Kim H.J."/>
            <person name="Triplett B.A."/>
        </authorList>
    </citation>
    <scope>NUCLEOTIDE SEQUENCE [LARGE SCALE GENOMIC DNA]</scope>
    <source>
        <strain evidence="13 14">DSM 13116</strain>
    </source>
</reference>
<feature type="domain" description="EngA-type G" evidence="12">
    <location>
        <begin position="3"/>
        <end position="171"/>
    </location>
</feature>
<keyword evidence="3 8" id="KW-0690">Ribosome biogenesis</keyword>
<feature type="region of interest" description="Disordered" evidence="11">
    <location>
        <begin position="438"/>
        <end position="506"/>
    </location>
</feature>
<dbReference type="PIRSF" id="PIRSF006485">
    <property type="entry name" value="GTP-binding_EngA"/>
    <property type="match status" value="1"/>
</dbReference>
<dbReference type="InterPro" id="IPR016484">
    <property type="entry name" value="GTPase_Der"/>
</dbReference>
<dbReference type="InterPro" id="IPR031166">
    <property type="entry name" value="G_ENGA"/>
</dbReference>
<evidence type="ECO:0000256" key="2">
    <source>
        <dbReference type="ARBA" id="ARBA00020953"/>
    </source>
</evidence>
<dbReference type="GO" id="GO:0042254">
    <property type="term" value="P:ribosome biogenesis"/>
    <property type="evidence" value="ECO:0007669"/>
    <property type="project" value="UniProtKB-KW"/>
</dbReference>
<keyword evidence="14" id="KW-1185">Reference proteome</keyword>